<accession>A0A2R4ALY0</accession>
<name>A0A2R4ALY0_9CAUD</name>
<dbReference type="EMBL" id="MG676224">
    <property type="protein sequence ID" value="AVR76035.1"/>
    <property type="molecule type" value="Genomic_DNA"/>
</dbReference>
<reference evidence="1 2" key="1">
    <citation type="submission" date="2017-12" db="EMBL/GenBank/DDBJ databases">
        <title>Genomic characterization of T5-related Aeromonas hydrophila phages AhSzq-1 and AhSzw-1 and proposal to be two new species.</title>
        <authorList>
            <person name="Chen L."/>
            <person name="Yuan S."/>
            <person name="Ma Y."/>
        </authorList>
    </citation>
    <scope>NUCLEOTIDE SEQUENCE [LARGE SCALE GENOMIC DNA]</scope>
    <source>
        <strain evidence="1">Seawater</strain>
    </source>
</reference>
<evidence type="ECO:0000313" key="1">
    <source>
        <dbReference type="EMBL" id="AVR76035.1"/>
    </source>
</evidence>
<keyword evidence="2" id="KW-1185">Reference proteome</keyword>
<organism evidence="1 2">
    <name type="scientific">Aeromonas phage AhSzq-1</name>
    <dbReference type="NCBI Taxonomy" id="2138298"/>
    <lineage>
        <taxon>Viruses</taxon>
        <taxon>Duplodnaviria</taxon>
        <taxon>Heunggongvirae</taxon>
        <taxon>Uroviricota</taxon>
        <taxon>Caudoviricetes</taxon>
        <taxon>Demerecviridae</taxon>
        <taxon>Shenzhenvirus</taxon>
        <taxon>Shenzhenvirus AhSzq1</taxon>
    </lineage>
</organism>
<sequence length="61" mass="6988">MNDIQKHVYHIIRTIDQKGECGVSGAVDLSLTLGHLITILKMLDYDVEYIHGADMYKVKRK</sequence>
<dbReference type="Proteomes" id="UP000244741">
    <property type="component" value="Segment"/>
</dbReference>
<protein>
    <submittedName>
        <fullName evidence="1">Uncharacterized protein</fullName>
    </submittedName>
</protein>
<gene>
    <name evidence="1" type="ORF">AhSzq1_142</name>
</gene>
<evidence type="ECO:0000313" key="2">
    <source>
        <dbReference type="Proteomes" id="UP000244741"/>
    </source>
</evidence>
<proteinExistence type="predicted"/>